<evidence type="ECO:0000256" key="1">
    <source>
        <dbReference type="ARBA" id="ARBA00009922"/>
    </source>
</evidence>
<keyword evidence="2" id="KW-0540">Nuclease</keyword>
<evidence type="ECO:0000256" key="14">
    <source>
        <dbReference type="ARBA" id="ARBA00048988"/>
    </source>
</evidence>
<evidence type="ECO:0000259" key="16">
    <source>
        <dbReference type="PROSITE" id="PS51198"/>
    </source>
</evidence>
<sequence>MTSPIPTVRLVTKNAQVPLREWDSQLFLNPKGIWRLRGVAGSGVSTLLMDTVAHQLRQGRSPDEILVIAASKEAASRLREGIIHRVIGLDYSAAATMVRSIHSLAFALVRSSCEEQLRLITGAEQDAVIRELLAGHADSGASMWPQEVREAVNLLGFARGIRDFLLRATERGLSPETLEQLGKKYNRDMWYSAGAFMREYEQVISLRGQNSLSAAELVTKALEKPIEDQGWKMVLIDDAQHLDPQSARLITELLAFAEFGVIAGDSHQLIHRFRGASAEFLDTYPVDHTVELTSSWRTPISEVEIFPTAAAESTFVADTVRRAHLLNEVPWSQIAVVVRSTSQIGQVRRHLLSAGVPVHVDPTAIVLSEQRIVANLLIAARALTQRITNAELEELITGPIGGADPVTMRRLFRSFRQVELRRVLADPDADSSSYGRRAIDLMRLLVLPGQDELQRTEFLLDAATILTPIETEVLERIRAVFSAGEQALHQQASVEEILWELWNATGLDQHLLAMSLRGGAIGSQADRDLDSVMALFDAAGDWVERYPQAKIASFVTHIEEQILPTGVRDRRLATPDAVHIMTAHATTGLQWHTVIVTGVQEGTWPALGETGTLFAQEELVDLIDADIDPDLPISRSSDRLNDERNLFYVATTRATKQLVITAVDAPDADEVLEVSRFITELSTMKEHPEASSEAEPLTLFDVSTTVQAPTEDNALGYQRLLSIPAMVAELRRALIDPAATTRQREQAARQLARLAQAKIPGAHPDQWWGSGGVSDMSNRVVMALSPSKIDSGLHCPLRAALSSVVNENEEKSVHRLKGTLVHAFAEALGNGVDAEEAEAMVSAAYRRLLQEPSWKIESTMEEFQQLLVKLKAWIEAAAGGFDLVGTEVKVNVDVLPAVAESDRQGLDKLIIRGRIDRLDKVKDSDSYRIVDFKTGTPKTKEQAQEDAQLMSYQLALRNGQIHNAEVLSNTDISGGLAIDSAQLVYPASGSQKIAIRDQASKDKEQLSEFARLLPSLLIQLRSPQIIARLNNTCSHCPLTTLCPVHEDGKVVIS</sequence>
<evidence type="ECO:0000256" key="6">
    <source>
        <dbReference type="ARBA" id="ARBA00022806"/>
    </source>
</evidence>
<keyword evidence="10" id="KW-0234">DNA repair</keyword>
<dbReference type="PROSITE" id="PS51217">
    <property type="entry name" value="UVRD_HELICASE_CTER"/>
    <property type="match status" value="1"/>
</dbReference>
<dbReference type="Gene3D" id="1.10.486.10">
    <property type="entry name" value="PCRA, domain 4"/>
    <property type="match status" value="1"/>
</dbReference>
<dbReference type="RefSeq" id="WP_046440484.1">
    <property type="nucleotide sequence ID" value="NZ_CP011312.1"/>
</dbReference>
<dbReference type="STRING" id="35755.UL82_09050"/>
<keyword evidence="11" id="KW-0413">Isomerase</keyword>
<dbReference type="PANTHER" id="PTHR11070:SF59">
    <property type="entry name" value="DNA 3'-5' HELICASE"/>
    <property type="match status" value="1"/>
</dbReference>
<evidence type="ECO:0000256" key="3">
    <source>
        <dbReference type="ARBA" id="ARBA00022741"/>
    </source>
</evidence>
<evidence type="ECO:0000256" key="4">
    <source>
        <dbReference type="ARBA" id="ARBA00022763"/>
    </source>
</evidence>
<comment type="similarity">
    <text evidence="1">Belongs to the helicase family. UvrD subfamily.</text>
</comment>
<keyword evidence="3 15" id="KW-0547">Nucleotide-binding</keyword>
<dbReference type="InterPro" id="IPR014016">
    <property type="entry name" value="UvrD-like_ATP-bd"/>
</dbReference>
<evidence type="ECO:0000313" key="19">
    <source>
        <dbReference type="Proteomes" id="UP000033457"/>
    </source>
</evidence>
<feature type="binding site" evidence="15">
    <location>
        <begin position="38"/>
        <end position="45"/>
    </location>
    <ligand>
        <name>ATP</name>
        <dbReference type="ChEBI" id="CHEBI:30616"/>
    </ligand>
</feature>
<comment type="catalytic activity">
    <reaction evidence="12">
        <text>Couples ATP hydrolysis with the unwinding of duplex DNA by translocating in the 3'-5' direction.</text>
        <dbReference type="EC" id="5.6.2.4"/>
    </reaction>
</comment>
<evidence type="ECO:0000256" key="15">
    <source>
        <dbReference type="PROSITE-ProRule" id="PRU00560"/>
    </source>
</evidence>
<keyword evidence="4" id="KW-0227">DNA damage</keyword>
<dbReference type="GO" id="GO:0003677">
    <property type="term" value="F:DNA binding"/>
    <property type="evidence" value="ECO:0007669"/>
    <property type="project" value="UniProtKB-KW"/>
</dbReference>
<dbReference type="GO" id="GO:0005829">
    <property type="term" value="C:cytosol"/>
    <property type="evidence" value="ECO:0007669"/>
    <property type="project" value="TreeGrafter"/>
</dbReference>
<dbReference type="EC" id="5.6.2.4" evidence="13"/>
<feature type="domain" description="UvrD-like helicase C-terminal" evidence="17">
    <location>
        <begin position="271"/>
        <end position="588"/>
    </location>
</feature>
<name>A0A0F6TDU4_9CORY</name>
<dbReference type="GO" id="GO:0033202">
    <property type="term" value="C:DNA helicase complex"/>
    <property type="evidence" value="ECO:0007669"/>
    <property type="project" value="TreeGrafter"/>
</dbReference>
<evidence type="ECO:0000256" key="5">
    <source>
        <dbReference type="ARBA" id="ARBA00022801"/>
    </source>
</evidence>
<dbReference type="Pfam" id="PF12705">
    <property type="entry name" value="PDDEXK_1"/>
    <property type="match status" value="1"/>
</dbReference>
<keyword evidence="9" id="KW-0238">DNA-binding</keyword>
<dbReference type="InterPro" id="IPR011604">
    <property type="entry name" value="PDDEXK-like_dom_sf"/>
</dbReference>
<dbReference type="PANTHER" id="PTHR11070">
    <property type="entry name" value="UVRD / RECB / PCRA DNA HELICASE FAMILY MEMBER"/>
    <property type="match status" value="1"/>
</dbReference>
<keyword evidence="7" id="KW-0269">Exonuclease</keyword>
<evidence type="ECO:0000313" key="18">
    <source>
        <dbReference type="EMBL" id="AKE41954.1"/>
    </source>
</evidence>
<dbReference type="GO" id="GO:0005524">
    <property type="term" value="F:ATP binding"/>
    <property type="evidence" value="ECO:0007669"/>
    <property type="project" value="UniProtKB-UniRule"/>
</dbReference>
<keyword evidence="5 15" id="KW-0378">Hydrolase</keyword>
<dbReference type="KEGG" id="cku:UL82_09050"/>
<evidence type="ECO:0000256" key="9">
    <source>
        <dbReference type="ARBA" id="ARBA00023125"/>
    </source>
</evidence>
<dbReference type="OrthoDB" id="5240387at2"/>
<accession>A0A0F6TDU4</accession>
<gene>
    <name evidence="18" type="ORF">UL82_09050</name>
</gene>
<dbReference type="GO" id="GO:0004527">
    <property type="term" value="F:exonuclease activity"/>
    <property type="evidence" value="ECO:0007669"/>
    <property type="project" value="UniProtKB-KW"/>
</dbReference>
<evidence type="ECO:0000256" key="12">
    <source>
        <dbReference type="ARBA" id="ARBA00034617"/>
    </source>
</evidence>
<dbReference type="GO" id="GO:0000725">
    <property type="term" value="P:recombinational repair"/>
    <property type="evidence" value="ECO:0007669"/>
    <property type="project" value="TreeGrafter"/>
</dbReference>
<protein>
    <recommendedName>
        <fullName evidence="13">DNA 3'-5' helicase</fullName>
        <ecNumber evidence="13">5.6.2.4</ecNumber>
    </recommendedName>
</protein>
<dbReference type="InterPro" id="IPR038726">
    <property type="entry name" value="PDDEXK_AddAB-type"/>
</dbReference>
<evidence type="ECO:0000256" key="2">
    <source>
        <dbReference type="ARBA" id="ARBA00022722"/>
    </source>
</evidence>
<dbReference type="GO" id="GO:0043138">
    <property type="term" value="F:3'-5' DNA helicase activity"/>
    <property type="evidence" value="ECO:0007669"/>
    <property type="project" value="UniProtKB-EC"/>
</dbReference>
<feature type="domain" description="UvrD-like helicase ATP-binding" evidence="16">
    <location>
        <begin position="17"/>
        <end position="299"/>
    </location>
</feature>
<dbReference type="InterPro" id="IPR014017">
    <property type="entry name" value="DNA_helicase_UvrD-like_C"/>
</dbReference>
<dbReference type="Pfam" id="PF13361">
    <property type="entry name" value="UvrD_C"/>
    <property type="match status" value="1"/>
</dbReference>
<organism evidence="18 19">
    <name type="scientific">Corynebacterium kutscheri</name>
    <dbReference type="NCBI Taxonomy" id="35755"/>
    <lineage>
        <taxon>Bacteria</taxon>
        <taxon>Bacillati</taxon>
        <taxon>Actinomycetota</taxon>
        <taxon>Actinomycetes</taxon>
        <taxon>Mycobacteriales</taxon>
        <taxon>Corynebacteriaceae</taxon>
        <taxon>Corynebacterium</taxon>
    </lineage>
</organism>
<dbReference type="InterPro" id="IPR000212">
    <property type="entry name" value="DNA_helicase_UvrD/REP"/>
</dbReference>
<evidence type="ECO:0000256" key="11">
    <source>
        <dbReference type="ARBA" id="ARBA00023235"/>
    </source>
</evidence>
<dbReference type="InterPro" id="IPR013986">
    <property type="entry name" value="DExx_box_DNA_helicase_dom_sf"/>
</dbReference>
<evidence type="ECO:0000256" key="7">
    <source>
        <dbReference type="ARBA" id="ARBA00022839"/>
    </source>
</evidence>
<evidence type="ECO:0000256" key="13">
    <source>
        <dbReference type="ARBA" id="ARBA00034808"/>
    </source>
</evidence>
<dbReference type="Proteomes" id="UP000033457">
    <property type="component" value="Chromosome"/>
</dbReference>
<dbReference type="InterPro" id="IPR027417">
    <property type="entry name" value="P-loop_NTPase"/>
</dbReference>
<dbReference type="EMBL" id="CP011312">
    <property type="protein sequence ID" value="AKE41954.1"/>
    <property type="molecule type" value="Genomic_DNA"/>
</dbReference>
<dbReference type="Gene3D" id="3.40.50.300">
    <property type="entry name" value="P-loop containing nucleotide triphosphate hydrolases"/>
    <property type="match status" value="2"/>
</dbReference>
<keyword evidence="6 15" id="KW-0347">Helicase</keyword>
<evidence type="ECO:0000256" key="10">
    <source>
        <dbReference type="ARBA" id="ARBA00023204"/>
    </source>
</evidence>
<dbReference type="PROSITE" id="PS51198">
    <property type="entry name" value="UVRD_HELICASE_ATP_BIND"/>
    <property type="match status" value="1"/>
</dbReference>
<keyword evidence="19" id="KW-1185">Reference proteome</keyword>
<keyword evidence="8 15" id="KW-0067">ATP-binding</keyword>
<dbReference type="Pfam" id="PF00580">
    <property type="entry name" value="UvrD-helicase"/>
    <property type="match status" value="1"/>
</dbReference>
<dbReference type="AlphaFoldDB" id="A0A0F6TDU4"/>
<dbReference type="Gene3D" id="1.10.10.160">
    <property type="match status" value="1"/>
</dbReference>
<dbReference type="SUPFAM" id="SSF52540">
    <property type="entry name" value="P-loop containing nucleoside triphosphate hydrolases"/>
    <property type="match status" value="1"/>
</dbReference>
<reference evidence="18 19" key="1">
    <citation type="journal article" date="2015" name="Genome Announc.">
        <title>Complete Genome Sequence of Corynebacterium kutscheri DSM 20755, a Corynebacterial Type Strain with Remarkably Low G+C Content of Chromosomal DNA.</title>
        <authorList>
            <person name="Ruckert C."/>
            <person name="Albersmeier A."/>
            <person name="Winkler A."/>
            <person name="Tauch A."/>
        </authorList>
    </citation>
    <scope>NUCLEOTIDE SEQUENCE [LARGE SCALE GENOMIC DNA]</scope>
    <source>
        <strain evidence="18 19">DSM 20755</strain>
    </source>
</reference>
<proteinExistence type="inferred from homology"/>
<evidence type="ECO:0000259" key="17">
    <source>
        <dbReference type="PROSITE" id="PS51217"/>
    </source>
</evidence>
<dbReference type="HOGENOM" id="CLU_004900_0_0_11"/>
<dbReference type="Gene3D" id="3.90.320.10">
    <property type="match status" value="1"/>
</dbReference>
<comment type="catalytic activity">
    <reaction evidence="14">
        <text>ATP + H2O = ADP + phosphate + H(+)</text>
        <dbReference type="Rhea" id="RHEA:13065"/>
        <dbReference type="ChEBI" id="CHEBI:15377"/>
        <dbReference type="ChEBI" id="CHEBI:15378"/>
        <dbReference type="ChEBI" id="CHEBI:30616"/>
        <dbReference type="ChEBI" id="CHEBI:43474"/>
        <dbReference type="ChEBI" id="CHEBI:456216"/>
        <dbReference type="EC" id="5.6.2.4"/>
    </reaction>
</comment>
<evidence type="ECO:0000256" key="8">
    <source>
        <dbReference type="ARBA" id="ARBA00022840"/>
    </source>
</evidence>